<keyword evidence="7" id="KW-1185">Reference proteome</keyword>
<organism evidence="6 7">
    <name type="scientific">Halobaculum gomorrense</name>
    <dbReference type="NCBI Taxonomy" id="43928"/>
    <lineage>
        <taxon>Archaea</taxon>
        <taxon>Methanobacteriati</taxon>
        <taxon>Methanobacteriota</taxon>
        <taxon>Stenosarchaea group</taxon>
        <taxon>Halobacteria</taxon>
        <taxon>Halobacteriales</taxon>
        <taxon>Haloferacaceae</taxon>
        <taxon>Halobaculum</taxon>
    </lineage>
</organism>
<gene>
    <name evidence="6" type="ORF">SAMN05443636_1128</name>
</gene>
<dbReference type="InterPro" id="IPR013785">
    <property type="entry name" value="Aldolase_TIM"/>
</dbReference>
<dbReference type="CDD" id="cd00452">
    <property type="entry name" value="KDPG_aldolase"/>
    <property type="match status" value="1"/>
</dbReference>
<reference evidence="6 7" key="1">
    <citation type="submission" date="2016-11" db="EMBL/GenBank/DDBJ databases">
        <authorList>
            <person name="Jaros S."/>
            <person name="Januszkiewicz K."/>
            <person name="Wedrychowicz H."/>
        </authorList>
    </citation>
    <scope>NUCLEOTIDE SEQUENCE [LARGE SCALE GENOMIC DNA]</scope>
    <source>
        <strain evidence="6 7">DSM 9297</strain>
    </source>
</reference>
<dbReference type="SUPFAM" id="SSF51569">
    <property type="entry name" value="Aldolase"/>
    <property type="match status" value="1"/>
</dbReference>
<dbReference type="PANTHER" id="PTHR30246:SF1">
    <property type="entry name" value="2-DEHYDRO-3-DEOXY-6-PHOSPHOGALACTONATE ALDOLASE-RELATED"/>
    <property type="match status" value="1"/>
</dbReference>
<dbReference type="OrthoDB" id="184672at2157"/>
<protein>
    <submittedName>
        <fullName evidence="6">2-dehydro-3-deoxyphosphogluconate aldolase / (4S)-4-hydroxy-2-oxoglutarate aldolase</fullName>
    </submittedName>
</protein>
<dbReference type="Proteomes" id="UP000184357">
    <property type="component" value="Unassembled WGS sequence"/>
</dbReference>
<sequence length="214" mass="21583">MSTTDAFATMRESGVVAVMRGAEPETVVDTAEALVAGGVTALEVTADTAGATKMIATLSEELGDDALVGAGTVLDSETARAAIAAGAAFVVSPSFDEGVVETCNRYGVLCAPGVMTPTEAVEAYEAGAEVVKVFPAKTVGPDHVAALKGPLGQLEIMPTGGVSPDNAGDYIEAGAVCVGAGSALVDRELVEAGEFDAITERAESFRAVIEDARE</sequence>
<dbReference type="PANTHER" id="PTHR30246">
    <property type="entry name" value="2-KETO-3-DEOXY-6-PHOSPHOGLUCONATE ALDOLASE"/>
    <property type="match status" value="1"/>
</dbReference>
<dbReference type="Pfam" id="PF01081">
    <property type="entry name" value="Aldolase"/>
    <property type="match status" value="1"/>
</dbReference>
<keyword evidence="5" id="KW-0119">Carbohydrate metabolism</keyword>
<evidence type="ECO:0000256" key="2">
    <source>
        <dbReference type="ARBA" id="ARBA00006906"/>
    </source>
</evidence>
<keyword evidence="4" id="KW-0456">Lyase</keyword>
<dbReference type="NCBIfam" id="TIGR01182">
    <property type="entry name" value="eda"/>
    <property type="match status" value="1"/>
</dbReference>
<dbReference type="InterPro" id="IPR000887">
    <property type="entry name" value="Aldlse_KDPG_KHG"/>
</dbReference>
<dbReference type="AlphaFoldDB" id="A0A1M5MSW0"/>
<dbReference type="Gene3D" id="3.20.20.70">
    <property type="entry name" value="Aldolase class I"/>
    <property type="match status" value="1"/>
</dbReference>
<evidence type="ECO:0000256" key="1">
    <source>
        <dbReference type="ARBA" id="ARBA00004761"/>
    </source>
</evidence>
<evidence type="ECO:0000256" key="3">
    <source>
        <dbReference type="ARBA" id="ARBA00011233"/>
    </source>
</evidence>
<accession>A0A1M5MSW0</accession>
<evidence type="ECO:0000256" key="4">
    <source>
        <dbReference type="ARBA" id="ARBA00023239"/>
    </source>
</evidence>
<comment type="similarity">
    <text evidence="2">Belongs to the KHG/KDPG aldolase family.</text>
</comment>
<evidence type="ECO:0000256" key="5">
    <source>
        <dbReference type="ARBA" id="ARBA00023277"/>
    </source>
</evidence>
<dbReference type="STRING" id="43928.SAMN05443636_1128"/>
<dbReference type="RefSeq" id="WP_073307401.1">
    <property type="nucleotide sequence ID" value="NZ_FQWV01000002.1"/>
</dbReference>
<proteinExistence type="inferred from homology"/>
<comment type="subunit">
    <text evidence="3">Homotrimer.</text>
</comment>
<dbReference type="GO" id="GO:0016829">
    <property type="term" value="F:lyase activity"/>
    <property type="evidence" value="ECO:0007669"/>
    <property type="project" value="UniProtKB-KW"/>
</dbReference>
<name>A0A1M5MSW0_9EURY</name>
<evidence type="ECO:0000313" key="6">
    <source>
        <dbReference type="EMBL" id="SHG80265.1"/>
    </source>
</evidence>
<evidence type="ECO:0000313" key="7">
    <source>
        <dbReference type="Proteomes" id="UP000184357"/>
    </source>
</evidence>
<dbReference type="EMBL" id="FQWV01000002">
    <property type="protein sequence ID" value="SHG80265.1"/>
    <property type="molecule type" value="Genomic_DNA"/>
</dbReference>
<comment type="pathway">
    <text evidence="1">Carbohydrate acid metabolism.</text>
</comment>